<evidence type="ECO:0000313" key="4">
    <source>
        <dbReference type="Proteomes" id="UP000247099"/>
    </source>
</evidence>
<keyword evidence="2" id="KW-0732">Signal</keyword>
<feature type="transmembrane region" description="Helical" evidence="1">
    <location>
        <begin position="34"/>
        <end position="56"/>
    </location>
</feature>
<reference evidence="3 4" key="1">
    <citation type="submission" date="2018-05" db="EMBL/GenBank/DDBJ databases">
        <title>Coraliomargarita sinensis sp. nov., isolated from a marine solar saltern.</title>
        <authorList>
            <person name="Zhou L.Y."/>
        </authorList>
    </citation>
    <scope>NUCLEOTIDE SEQUENCE [LARGE SCALE GENOMIC DNA]</scope>
    <source>
        <strain evidence="3 4">WN38</strain>
    </source>
</reference>
<dbReference type="EMBL" id="QHJQ01000010">
    <property type="protein sequence ID" value="PXA03245.1"/>
    <property type="molecule type" value="Genomic_DNA"/>
</dbReference>
<feature type="chain" id="PRO_5016367295" evidence="2">
    <location>
        <begin position="19"/>
        <end position="69"/>
    </location>
</feature>
<keyword evidence="1" id="KW-0812">Transmembrane</keyword>
<keyword evidence="1" id="KW-0472">Membrane</keyword>
<organism evidence="3 4">
    <name type="scientific">Coraliomargarita sinensis</name>
    <dbReference type="NCBI Taxonomy" id="2174842"/>
    <lineage>
        <taxon>Bacteria</taxon>
        <taxon>Pseudomonadati</taxon>
        <taxon>Verrucomicrobiota</taxon>
        <taxon>Opitutia</taxon>
        <taxon>Puniceicoccales</taxon>
        <taxon>Coraliomargaritaceae</taxon>
        <taxon>Coraliomargarita</taxon>
    </lineage>
</organism>
<gene>
    <name evidence="3" type="ORF">DDZ13_12525</name>
</gene>
<keyword evidence="4" id="KW-1185">Reference proteome</keyword>
<protein>
    <submittedName>
        <fullName evidence="3">Uncharacterized protein</fullName>
    </submittedName>
</protein>
<feature type="signal peptide" evidence="2">
    <location>
        <begin position="1"/>
        <end position="18"/>
    </location>
</feature>
<sequence>MIGLALLCGYSAAYYAWAHTAPPDTHNDYYERMHLIYFGATLACILSAALSMIWLWPKQKTDSGSDAKV</sequence>
<evidence type="ECO:0000313" key="3">
    <source>
        <dbReference type="EMBL" id="PXA03245.1"/>
    </source>
</evidence>
<dbReference type="AlphaFoldDB" id="A0A317ZDA7"/>
<accession>A0A317ZDA7</accession>
<name>A0A317ZDA7_9BACT</name>
<evidence type="ECO:0000256" key="2">
    <source>
        <dbReference type="SAM" id="SignalP"/>
    </source>
</evidence>
<comment type="caution">
    <text evidence="3">The sequence shown here is derived from an EMBL/GenBank/DDBJ whole genome shotgun (WGS) entry which is preliminary data.</text>
</comment>
<proteinExistence type="predicted"/>
<keyword evidence="1" id="KW-1133">Transmembrane helix</keyword>
<evidence type="ECO:0000256" key="1">
    <source>
        <dbReference type="SAM" id="Phobius"/>
    </source>
</evidence>
<dbReference type="InParanoid" id="A0A317ZDA7"/>
<dbReference type="Proteomes" id="UP000247099">
    <property type="component" value="Unassembled WGS sequence"/>
</dbReference>